<keyword evidence="2" id="KW-1185">Reference proteome</keyword>
<dbReference type="Pfam" id="PF05725">
    <property type="entry name" value="FNIP"/>
    <property type="match status" value="5"/>
</dbReference>
<dbReference type="InterPro" id="IPR008615">
    <property type="entry name" value="FNIP"/>
</dbReference>
<reference evidence="1 2" key="1">
    <citation type="submission" date="2024-02" db="EMBL/GenBank/DDBJ databases">
        <authorList>
            <person name="Chen Y."/>
            <person name="Shah S."/>
            <person name="Dougan E. K."/>
            <person name="Thang M."/>
            <person name="Chan C."/>
        </authorList>
    </citation>
    <scope>NUCLEOTIDE SEQUENCE [LARGE SCALE GENOMIC DNA]</scope>
</reference>
<dbReference type="Gene3D" id="3.80.10.10">
    <property type="entry name" value="Ribonuclease Inhibitor"/>
    <property type="match status" value="2"/>
</dbReference>
<dbReference type="Proteomes" id="UP001642484">
    <property type="component" value="Unassembled WGS sequence"/>
</dbReference>
<protein>
    <submittedName>
        <fullName evidence="1">Uncharacterized protein</fullName>
    </submittedName>
</protein>
<dbReference type="PANTHER" id="PTHR32134">
    <property type="entry name" value="FNIP REPEAT-CONTAINING PROTEIN"/>
    <property type="match status" value="1"/>
</dbReference>
<evidence type="ECO:0000313" key="2">
    <source>
        <dbReference type="Proteomes" id="UP001642484"/>
    </source>
</evidence>
<accession>A0ABP0NJ95</accession>
<evidence type="ECO:0000313" key="1">
    <source>
        <dbReference type="EMBL" id="CAK9062469.1"/>
    </source>
</evidence>
<dbReference type="EMBL" id="CAXAMN010021696">
    <property type="protein sequence ID" value="CAK9062469.1"/>
    <property type="molecule type" value="Genomic_DNA"/>
</dbReference>
<sequence>MSEILLEISGLDGQAWWLKVNSNLLGSELEEMIAERLVQKVGSKFTVLWKGEALFPSTTLREQGLADRSRLSYIYVQVSMWHVWQVLFGTDPERTSSLHEVRHLHLGRGIPTWSHLHLPLLKNLQHLKLEAEFNDSLAGLGLPASLRSLTFGYRYNQPLKGVTFPALKALNFGGCFNQPLENLPASLEELTFGRCFDQPLSNLPKELRTLRLGELFRSSVKDVMLPNLQDWSFRRYIVDPLSEIHLPQTLRHLTLPDFFNQSLQEVEFPTHLESLLFGYSFNQPLAKVKLPRGLRRLSFGAFFNTSLEGVEFPDLQSMTFGYYFDQSLEKVQLPSTLQSLVLGLDYNQSLENVNFPTSLELLTFGNFYRQSLKNVHFPPNLQSMTFGRFFQDCTTGADLPKTLRTLNLIHTFNCSLEVVKLPPTLENLSFGNSFNQSLEGLSCGKLRSLSLGDHFNQSLTTVHLPGTLESLSFGAAFNQPLDISLPRSLQHLAFGSSFNQPLDGIDLPDLRSLRLGYFFRQSLVKISLPRLERLEMLGCAETPTKAEVCPSLTHLTLGHGSFSQINLSSSLTHLSINSLPKEADLEILAEQPCGLRTLKCQDLLVSFESDKKTDCESSVGDRMACALETACLEDLTPEQLNHLNRTYWETYIAKYPVVGRLEDPPYRAADYDRFAGPFAQVQYTRPRREGKPPRESRCPVTRAARELGNALVKLLPRQLLSG</sequence>
<proteinExistence type="predicted"/>
<organism evidence="1 2">
    <name type="scientific">Durusdinium trenchii</name>
    <dbReference type="NCBI Taxonomy" id="1381693"/>
    <lineage>
        <taxon>Eukaryota</taxon>
        <taxon>Sar</taxon>
        <taxon>Alveolata</taxon>
        <taxon>Dinophyceae</taxon>
        <taxon>Suessiales</taxon>
        <taxon>Symbiodiniaceae</taxon>
        <taxon>Durusdinium</taxon>
    </lineage>
</organism>
<gene>
    <name evidence="1" type="ORF">CCMP2556_LOCUS30717</name>
</gene>
<comment type="caution">
    <text evidence="1">The sequence shown here is derived from an EMBL/GenBank/DDBJ whole genome shotgun (WGS) entry which is preliminary data.</text>
</comment>
<dbReference type="PANTHER" id="PTHR32134:SF92">
    <property type="entry name" value="FNIP REPEAT-CONTAINING PROTEIN"/>
    <property type="match status" value="1"/>
</dbReference>
<dbReference type="InterPro" id="IPR051251">
    <property type="entry name" value="STK_FNIP-Repeat"/>
</dbReference>
<dbReference type="InterPro" id="IPR032675">
    <property type="entry name" value="LRR_dom_sf"/>
</dbReference>
<name>A0ABP0NJ95_9DINO</name>
<dbReference type="SUPFAM" id="SSF52058">
    <property type="entry name" value="L domain-like"/>
    <property type="match status" value="2"/>
</dbReference>